<dbReference type="CDD" id="cd06782">
    <property type="entry name" value="cpPDZ_CPP-like"/>
    <property type="match status" value="1"/>
</dbReference>
<dbReference type="Pfam" id="PF17804">
    <property type="entry name" value="TSP_NTD"/>
    <property type="match status" value="1"/>
</dbReference>
<dbReference type="AlphaFoldDB" id="A0AA42BLF0"/>
<dbReference type="Gene3D" id="3.30.750.44">
    <property type="match status" value="1"/>
</dbReference>
<dbReference type="RefSeq" id="WP_254097948.1">
    <property type="nucleotide sequence ID" value="NZ_JANATA010000001.1"/>
</dbReference>
<keyword evidence="7" id="KW-0732">Signal</keyword>
<evidence type="ECO:0000256" key="2">
    <source>
        <dbReference type="ARBA" id="ARBA00022670"/>
    </source>
</evidence>
<keyword evidence="6" id="KW-0175">Coiled coil</keyword>
<feature type="signal peptide" evidence="7">
    <location>
        <begin position="1"/>
        <end position="25"/>
    </location>
</feature>
<dbReference type="SUPFAM" id="SSF50156">
    <property type="entry name" value="PDZ domain-like"/>
    <property type="match status" value="1"/>
</dbReference>
<dbReference type="InterPro" id="IPR020992">
    <property type="entry name" value="Tail_Prtase_C"/>
</dbReference>
<dbReference type="PANTHER" id="PTHR32060:SF22">
    <property type="entry name" value="CARBOXYL-TERMINAL-PROCESSING PEPTIDASE 3, CHLOROPLASTIC"/>
    <property type="match status" value="1"/>
</dbReference>
<dbReference type="InterPro" id="IPR001478">
    <property type="entry name" value="PDZ"/>
</dbReference>
<dbReference type="EMBL" id="JANATA010000001">
    <property type="protein sequence ID" value="MCP3427522.1"/>
    <property type="molecule type" value="Genomic_DNA"/>
</dbReference>
<gene>
    <name evidence="9" type="primary">prc</name>
    <name evidence="9" type="ORF">NLF92_01010</name>
</gene>
<comment type="similarity">
    <text evidence="1 5">Belongs to the peptidase S41A family.</text>
</comment>
<evidence type="ECO:0000256" key="6">
    <source>
        <dbReference type="SAM" id="Coils"/>
    </source>
</evidence>
<protein>
    <submittedName>
        <fullName evidence="9">Carboxy terminal-processing peptidase</fullName>
        <ecNumber evidence="9">3.4.21.102</ecNumber>
    </submittedName>
</protein>
<keyword evidence="2 5" id="KW-0645">Protease</keyword>
<dbReference type="SMART" id="SM00228">
    <property type="entry name" value="PDZ"/>
    <property type="match status" value="1"/>
</dbReference>
<dbReference type="NCBIfam" id="NF008388">
    <property type="entry name" value="PRK11186.1"/>
    <property type="match status" value="1"/>
</dbReference>
<reference evidence="9" key="1">
    <citation type="submission" date="2022-07" db="EMBL/GenBank/DDBJ databases">
        <title>Characterization of the Novel Bacterium Alteromonas immobilis LMIT006 and Alteromonas gregis LMIT007.</title>
        <authorList>
            <person name="Lin X."/>
        </authorList>
    </citation>
    <scope>NUCLEOTIDE SEQUENCE</scope>
    <source>
        <strain evidence="9">LMIT007</strain>
    </source>
</reference>
<feature type="coiled-coil region" evidence="6">
    <location>
        <begin position="609"/>
        <end position="636"/>
    </location>
</feature>
<feature type="chain" id="PRO_5041391254" evidence="7">
    <location>
        <begin position="26"/>
        <end position="681"/>
    </location>
</feature>
<dbReference type="Pfam" id="PF03572">
    <property type="entry name" value="Peptidase_S41"/>
    <property type="match status" value="1"/>
</dbReference>
<evidence type="ECO:0000256" key="1">
    <source>
        <dbReference type="ARBA" id="ARBA00009179"/>
    </source>
</evidence>
<dbReference type="InterPro" id="IPR005151">
    <property type="entry name" value="Tail-specific_protease"/>
</dbReference>
<dbReference type="InterPro" id="IPR004447">
    <property type="entry name" value="Peptidase_S41A"/>
</dbReference>
<dbReference type="GO" id="GO:0004252">
    <property type="term" value="F:serine-type endopeptidase activity"/>
    <property type="evidence" value="ECO:0007669"/>
    <property type="project" value="UniProtKB-EC"/>
</dbReference>
<evidence type="ECO:0000313" key="10">
    <source>
        <dbReference type="Proteomes" id="UP001165413"/>
    </source>
</evidence>
<dbReference type="Proteomes" id="UP001165413">
    <property type="component" value="Unassembled WGS sequence"/>
</dbReference>
<dbReference type="EC" id="3.4.21.102" evidence="9"/>
<dbReference type="InterPro" id="IPR036034">
    <property type="entry name" value="PDZ_sf"/>
</dbReference>
<keyword evidence="10" id="KW-1185">Reference proteome</keyword>
<evidence type="ECO:0000259" key="8">
    <source>
        <dbReference type="PROSITE" id="PS50106"/>
    </source>
</evidence>
<keyword evidence="3 5" id="KW-0378">Hydrolase</keyword>
<dbReference type="GO" id="GO:0006508">
    <property type="term" value="P:proteolysis"/>
    <property type="evidence" value="ECO:0007669"/>
    <property type="project" value="UniProtKB-KW"/>
</dbReference>
<dbReference type="GO" id="GO:0007165">
    <property type="term" value="P:signal transduction"/>
    <property type="evidence" value="ECO:0007669"/>
    <property type="project" value="TreeGrafter"/>
</dbReference>
<dbReference type="CDD" id="cd07560">
    <property type="entry name" value="Peptidase_S41_CPP"/>
    <property type="match status" value="1"/>
</dbReference>
<evidence type="ECO:0000256" key="5">
    <source>
        <dbReference type="RuleBase" id="RU004404"/>
    </source>
</evidence>
<organism evidence="9 10">
    <name type="scientific">Opacimonas viscosa</name>
    <dbReference type="NCBI Taxonomy" id="2961944"/>
    <lineage>
        <taxon>Bacteria</taxon>
        <taxon>Pseudomonadati</taxon>
        <taxon>Pseudomonadota</taxon>
        <taxon>Gammaproteobacteria</taxon>
        <taxon>Alteromonadales</taxon>
        <taxon>Alteromonadaceae</taxon>
        <taxon>Opacimonas</taxon>
    </lineage>
</organism>
<evidence type="ECO:0000256" key="7">
    <source>
        <dbReference type="SAM" id="SignalP"/>
    </source>
</evidence>
<feature type="domain" description="PDZ" evidence="8">
    <location>
        <begin position="239"/>
        <end position="309"/>
    </location>
</feature>
<dbReference type="NCBIfam" id="TIGR00225">
    <property type="entry name" value="prc"/>
    <property type="match status" value="1"/>
</dbReference>
<dbReference type="Gene3D" id="2.30.42.10">
    <property type="match status" value="1"/>
</dbReference>
<dbReference type="InterPro" id="IPR029045">
    <property type="entry name" value="ClpP/crotonase-like_dom_sf"/>
</dbReference>
<dbReference type="FunFam" id="3.90.226.10:FF:000090">
    <property type="entry name" value="Tail-specific protease"/>
    <property type="match status" value="1"/>
</dbReference>
<dbReference type="InterPro" id="IPR040573">
    <property type="entry name" value="TSP_N"/>
</dbReference>
<accession>A0AA42BLF0</accession>
<dbReference type="PANTHER" id="PTHR32060">
    <property type="entry name" value="TAIL-SPECIFIC PROTEASE"/>
    <property type="match status" value="1"/>
</dbReference>
<proteinExistence type="inferred from homology"/>
<dbReference type="SUPFAM" id="SSF52096">
    <property type="entry name" value="ClpP/crotonase"/>
    <property type="match status" value="1"/>
</dbReference>
<dbReference type="GO" id="GO:0030288">
    <property type="term" value="C:outer membrane-bounded periplasmic space"/>
    <property type="evidence" value="ECO:0007669"/>
    <property type="project" value="TreeGrafter"/>
</dbReference>
<evidence type="ECO:0000256" key="4">
    <source>
        <dbReference type="ARBA" id="ARBA00022825"/>
    </source>
</evidence>
<comment type="caution">
    <text evidence="9">The sequence shown here is derived from an EMBL/GenBank/DDBJ whole genome shotgun (WGS) entry which is preliminary data.</text>
</comment>
<evidence type="ECO:0000256" key="3">
    <source>
        <dbReference type="ARBA" id="ARBA00022801"/>
    </source>
</evidence>
<dbReference type="Gene3D" id="3.90.226.10">
    <property type="entry name" value="2-enoyl-CoA Hydratase, Chain A, domain 1"/>
    <property type="match status" value="1"/>
</dbReference>
<evidence type="ECO:0000313" key="9">
    <source>
        <dbReference type="EMBL" id="MCP3427522.1"/>
    </source>
</evidence>
<sequence>MPMTFTRTFLSAALASTLLTSTVLASSSSSVIPQLAPEKQHTKAAKRVVGTYLRNHYQSFKLNDAFSQKVFDRYLRNLDYNKNFFLASDVTKFSIYADKFDEALTTGDMYPAYLIYQQLLERRVERLQFALSLLDKTFDFALKGDKFYYDREDAQWAENSAELDEVWRQRVKYDLLNLVLADKTQEEAKEVLHKRYTRSLKRLEQTKSEDVFQTFMNAFSRSLEAHTSYLSPRNAERFQMQMNLSFEGIGASLQTEDDYTVVRGIIAGGPADKSGKLKPEDKIVGVAQATGDFTDVVGWRLDDVVELIKGPKGSKVRLQVLKDTTDSKTPIVVEFTRDKVRLEDRQAKLNIYESSSLDSAKQKLGVIEIPSFYNGLTGHVRELINEASAANVSGIIVDLRGNGGGSLNESRTLTGLFIDSGPVVQVRSGSGQINIERDVDGIIHYSGPLTVMVDRYSASASEIFAAAIQDYNRGIVIGEQTFGKGTVQRHKGLGRYYDMQENPLGSIQFTTAKFYRINGSSTQHKGVIPDIAFPSAVEPEEWGESKEENALPYDKINRANYSSYADLNGVVDVLTAKHHKRVLQNPEFAYILADIDEIVANKNKNYISLVAEERKKEEQSAKAERLERTNERLQRLGKPIIKSLDEIENLPDDLLDIDPFLDEAANITFDLISTGKFASLR</sequence>
<dbReference type="PROSITE" id="PS50106">
    <property type="entry name" value="PDZ"/>
    <property type="match status" value="1"/>
</dbReference>
<keyword evidence="4 5" id="KW-0720">Serine protease</keyword>
<dbReference type="SMART" id="SM00245">
    <property type="entry name" value="TSPc"/>
    <property type="match status" value="1"/>
</dbReference>
<dbReference type="Pfam" id="PF00595">
    <property type="entry name" value="PDZ"/>
    <property type="match status" value="1"/>
</dbReference>
<name>A0AA42BLF0_9ALTE</name>
<dbReference type="Pfam" id="PF11818">
    <property type="entry name" value="DUF3340"/>
    <property type="match status" value="1"/>
</dbReference>